<accession>A0ABQ7W380</accession>
<gene>
    <name evidence="1" type="ORF">KY290_011424</name>
</gene>
<dbReference type="Gene3D" id="3.90.1150.10">
    <property type="entry name" value="Aspartate Aminotransferase, domain 1"/>
    <property type="match status" value="1"/>
</dbReference>
<comment type="caution">
    <text evidence="1">The sequence shown here is derived from an EMBL/GenBank/DDBJ whole genome shotgun (WGS) entry which is preliminary data.</text>
</comment>
<dbReference type="InterPro" id="IPR015422">
    <property type="entry name" value="PyrdxlP-dep_Trfase_small"/>
</dbReference>
<sequence>MAIVELSKVANSDTHGEDSPYFAGWKAYDEDPFDEVHNPCGVIQMGLAENQLILVMPYLFQLLTIQGK</sequence>
<evidence type="ECO:0000313" key="1">
    <source>
        <dbReference type="EMBL" id="KAH0774287.1"/>
    </source>
</evidence>
<proteinExistence type="predicted"/>
<reference evidence="1 2" key="1">
    <citation type="journal article" date="2021" name="bioRxiv">
        <title>Chromosome-scale and haplotype-resolved genome assembly of a tetraploid potato cultivar.</title>
        <authorList>
            <person name="Sun H."/>
            <person name="Jiao W.-B."/>
            <person name="Krause K."/>
            <person name="Campoy J.A."/>
            <person name="Goel M."/>
            <person name="Folz-Donahue K."/>
            <person name="Kukat C."/>
            <person name="Huettel B."/>
            <person name="Schneeberger K."/>
        </authorList>
    </citation>
    <scope>NUCLEOTIDE SEQUENCE [LARGE SCALE GENOMIC DNA]</scope>
    <source>
        <strain evidence="1">SolTubOtavaFocal</strain>
        <tissue evidence="1">Leaves</tissue>
    </source>
</reference>
<organism evidence="1 2">
    <name type="scientific">Solanum tuberosum</name>
    <name type="common">Potato</name>
    <dbReference type="NCBI Taxonomy" id="4113"/>
    <lineage>
        <taxon>Eukaryota</taxon>
        <taxon>Viridiplantae</taxon>
        <taxon>Streptophyta</taxon>
        <taxon>Embryophyta</taxon>
        <taxon>Tracheophyta</taxon>
        <taxon>Spermatophyta</taxon>
        <taxon>Magnoliopsida</taxon>
        <taxon>eudicotyledons</taxon>
        <taxon>Gunneridae</taxon>
        <taxon>Pentapetalae</taxon>
        <taxon>asterids</taxon>
        <taxon>lamiids</taxon>
        <taxon>Solanales</taxon>
        <taxon>Solanaceae</taxon>
        <taxon>Solanoideae</taxon>
        <taxon>Solaneae</taxon>
        <taxon>Solanum</taxon>
    </lineage>
</organism>
<dbReference type="Proteomes" id="UP000826656">
    <property type="component" value="Unassembled WGS sequence"/>
</dbReference>
<name>A0ABQ7W380_SOLTU</name>
<dbReference type="EMBL" id="JAIVGD010000005">
    <property type="protein sequence ID" value="KAH0774287.1"/>
    <property type="molecule type" value="Genomic_DNA"/>
</dbReference>
<protein>
    <submittedName>
        <fullName evidence="1">Uncharacterized protein</fullName>
    </submittedName>
</protein>
<keyword evidence="2" id="KW-1185">Reference proteome</keyword>
<evidence type="ECO:0000313" key="2">
    <source>
        <dbReference type="Proteomes" id="UP000826656"/>
    </source>
</evidence>